<evidence type="ECO:0000313" key="3">
    <source>
        <dbReference type="EMBL" id="VAW96744.1"/>
    </source>
</evidence>
<sequence>MRLQNMYGKSTAVFVVIAGVLALGAGIGLSIYLNQSSTSTQTATIKSTSLIGKQRPDFSMGDVEGEKRSISEFDGKVLIVNFWATWCPPCRREIPALIALQEKYKDKGFTIVGVALDSQQAAIDFVDPMGINYPILVGETDGIAISQAYGNELTVLPYTVVIDRKGIIRHAFAREITLSEAEELIKPFL</sequence>
<keyword evidence="1" id="KW-0472">Membrane</keyword>
<dbReference type="SUPFAM" id="SSF52833">
    <property type="entry name" value="Thioredoxin-like"/>
    <property type="match status" value="1"/>
</dbReference>
<dbReference type="InterPro" id="IPR017937">
    <property type="entry name" value="Thioredoxin_CS"/>
</dbReference>
<evidence type="ECO:0000259" key="2">
    <source>
        <dbReference type="PROSITE" id="PS51352"/>
    </source>
</evidence>
<accession>A0A3B1ARZ7</accession>
<keyword evidence="1" id="KW-0812">Transmembrane</keyword>
<keyword evidence="1" id="KW-1133">Transmembrane helix</keyword>
<evidence type="ECO:0000256" key="1">
    <source>
        <dbReference type="SAM" id="Phobius"/>
    </source>
</evidence>
<dbReference type="EMBL" id="UOFR01000040">
    <property type="protein sequence ID" value="VAW96744.1"/>
    <property type="molecule type" value="Genomic_DNA"/>
</dbReference>
<dbReference type="PANTHER" id="PTHR42852">
    <property type="entry name" value="THIOL:DISULFIDE INTERCHANGE PROTEIN DSBE"/>
    <property type="match status" value="1"/>
</dbReference>
<reference evidence="3" key="1">
    <citation type="submission" date="2018-06" db="EMBL/GenBank/DDBJ databases">
        <authorList>
            <person name="Zhirakovskaya E."/>
        </authorList>
    </citation>
    <scope>NUCLEOTIDE SEQUENCE</scope>
</reference>
<name>A0A3B1ARZ7_9ZZZZ</name>
<protein>
    <submittedName>
        <fullName evidence="3">Cytochrome c-type biogenesis protein ResA</fullName>
    </submittedName>
</protein>
<dbReference type="InterPro" id="IPR036249">
    <property type="entry name" value="Thioredoxin-like_sf"/>
</dbReference>
<dbReference type="Pfam" id="PF00578">
    <property type="entry name" value="AhpC-TSA"/>
    <property type="match status" value="1"/>
</dbReference>
<dbReference type="PROSITE" id="PS00194">
    <property type="entry name" value="THIOREDOXIN_1"/>
    <property type="match status" value="1"/>
</dbReference>
<dbReference type="AlphaFoldDB" id="A0A3B1ARZ7"/>
<dbReference type="InterPro" id="IPR013766">
    <property type="entry name" value="Thioredoxin_domain"/>
</dbReference>
<feature type="domain" description="Thioredoxin" evidence="2">
    <location>
        <begin position="49"/>
        <end position="189"/>
    </location>
</feature>
<dbReference type="InterPro" id="IPR000866">
    <property type="entry name" value="AhpC/TSA"/>
</dbReference>
<dbReference type="PANTHER" id="PTHR42852:SF13">
    <property type="entry name" value="PROTEIN DIPZ"/>
    <property type="match status" value="1"/>
</dbReference>
<feature type="transmembrane region" description="Helical" evidence="1">
    <location>
        <begin position="12"/>
        <end position="33"/>
    </location>
</feature>
<dbReference type="PROSITE" id="PS51352">
    <property type="entry name" value="THIOREDOXIN_2"/>
    <property type="match status" value="1"/>
</dbReference>
<organism evidence="3">
    <name type="scientific">hydrothermal vent metagenome</name>
    <dbReference type="NCBI Taxonomy" id="652676"/>
    <lineage>
        <taxon>unclassified sequences</taxon>
        <taxon>metagenomes</taxon>
        <taxon>ecological metagenomes</taxon>
    </lineage>
</organism>
<dbReference type="Gene3D" id="3.40.30.10">
    <property type="entry name" value="Glutaredoxin"/>
    <property type="match status" value="1"/>
</dbReference>
<dbReference type="GO" id="GO:0016209">
    <property type="term" value="F:antioxidant activity"/>
    <property type="evidence" value="ECO:0007669"/>
    <property type="project" value="InterPro"/>
</dbReference>
<gene>
    <name evidence="3" type="ORF">MNBD_GAMMA21-1154</name>
</gene>
<dbReference type="GO" id="GO:0016491">
    <property type="term" value="F:oxidoreductase activity"/>
    <property type="evidence" value="ECO:0007669"/>
    <property type="project" value="InterPro"/>
</dbReference>
<dbReference type="CDD" id="cd02966">
    <property type="entry name" value="TlpA_like_family"/>
    <property type="match status" value="1"/>
</dbReference>
<dbReference type="InterPro" id="IPR050553">
    <property type="entry name" value="Thioredoxin_ResA/DsbE_sf"/>
</dbReference>
<proteinExistence type="predicted"/>